<dbReference type="EMBL" id="CP049865">
    <property type="protein sequence ID" value="QIK71985.1"/>
    <property type="molecule type" value="Genomic_DNA"/>
</dbReference>
<dbReference type="CDD" id="cd00093">
    <property type="entry name" value="HTH_XRE"/>
    <property type="match status" value="1"/>
</dbReference>
<keyword evidence="2" id="KW-1185">Reference proteome</keyword>
<dbReference type="InterPro" id="IPR001387">
    <property type="entry name" value="Cro/C1-type_HTH"/>
</dbReference>
<evidence type="ECO:0000313" key="2">
    <source>
        <dbReference type="Proteomes" id="UP000501058"/>
    </source>
</evidence>
<dbReference type="Proteomes" id="UP000501058">
    <property type="component" value="Chromosome"/>
</dbReference>
<organism evidence="1 2">
    <name type="scientific">Propioniciclava coleopterorum</name>
    <dbReference type="NCBI Taxonomy" id="2714937"/>
    <lineage>
        <taxon>Bacteria</taxon>
        <taxon>Bacillati</taxon>
        <taxon>Actinomycetota</taxon>
        <taxon>Actinomycetes</taxon>
        <taxon>Propionibacteriales</taxon>
        <taxon>Propionibacteriaceae</taxon>
        <taxon>Propioniciclava</taxon>
    </lineage>
</organism>
<sequence length="294" mass="33179">MADVPPTFSEVLTEAIQQRGLSLERIRMRLDAAGVPVSIATLSYWQSGRSLPTRSRSYHTLVELERILNLEPGHLTQLTHTADGRTRRELFEWQTVLPVRDLATQIIEDLGIEMQGRITRVSMLDHVHVRADKSEATQHSQVVWRVERQGMHRWAVVLEQDADTETTPQIEALFGCTVGEVVEVPERRLLVAEMVAPRPMQRGEHFLAEYRITYGRTTTPSFRTQRAVSDAVRTLGLCVTFSPGATPARVVAGFQSAMDQPLTHPSVIPQNGHQAQSIWVDAKPGVYSLQWEWD</sequence>
<accession>A0A6G7Y597</accession>
<dbReference type="AlphaFoldDB" id="A0A6G7Y597"/>
<name>A0A6G7Y597_9ACTN</name>
<protein>
    <submittedName>
        <fullName evidence="1">Uncharacterized protein</fullName>
    </submittedName>
</protein>
<proteinExistence type="predicted"/>
<dbReference type="RefSeq" id="WP_166232906.1">
    <property type="nucleotide sequence ID" value="NZ_CP049865.1"/>
</dbReference>
<evidence type="ECO:0000313" key="1">
    <source>
        <dbReference type="EMBL" id="QIK71985.1"/>
    </source>
</evidence>
<gene>
    <name evidence="1" type="ORF">G7070_06540</name>
</gene>
<dbReference type="KEGG" id="prv:G7070_06540"/>
<reference evidence="1 2" key="1">
    <citation type="submission" date="2020-03" db="EMBL/GenBank/DDBJ databases">
        <title>Propioniciclava sp. nov., isolated from Hydrophilus acuminatus.</title>
        <authorList>
            <person name="Hyun D.-W."/>
            <person name="Bae J.-W."/>
        </authorList>
    </citation>
    <scope>NUCLEOTIDE SEQUENCE [LARGE SCALE GENOMIC DNA]</scope>
    <source>
        <strain evidence="1 2">HDW11</strain>
    </source>
</reference>